<organism evidence="2 3">
    <name type="scientific">Pleurodeles waltl</name>
    <name type="common">Iberian ribbed newt</name>
    <dbReference type="NCBI Taxonomy" id="8319"/>
    <lineage>
        <taxon>Eukaryota</taxon>
        <taxon>Metazoa</taxon>
        <taxon>Chordata</taxon>
        <taxon>Craniata</taxon>
        <taxon>Vertebrata</taxon>
        <taxon>Euteleostomi</taxon>
        <taxon>Amphibia</taxon>
        <taxon>Batrachia</taxon>
        <taxon>Caudata</taxon>
        <taxon>Salamandroidea</taxon>
        <taxon>Salamandridae</taxon>
        <taxon>Pleurodelinae</taxon>
        <taxon>Pleurodeles</taxon>
    </lineage>
</organism>
<gene>
    <name evidence="2" type="ORF">NDU88_003409</name>
</gene>
<evidence type="ECO:0000313" key="3">
    <source>
        <dbReference type="Proteomes" id="UP001066276"/>
    </source>
</evidence>
<name>A0AAV7MQH5_PLEWA</name>
<protein>
    <submittedName>
        <fullName evidence="2">Uncharacterized protein</fullName>
    </submittedName>
</protein>
<dbReference type="AlphaFoldDB" id="A0AAV7MQH5"/>
<sequence length="68" mass="7255">SGSRFSVKEGGTTHPLRSQGRPLRWPVVTGGPPRASTGPPTWGGAPKQAQSTKHGARRCREPPMRLPS</sequence>
<evidence type="ECO:0000313" key="2">
    <source>
        <dbReference type="EMBL" id="KAJ1106006.1"/>
    </source>
</evidence>
<proteinExistence type="predicted"/>
<feature type="non-terminal residue" evidence="2">
    <location>
        <position position="68"/>
    </location>
</feature>
<dbReference type="Proteomes" id="UP001066276">
    <property type="component" value="Chromosome 9"/>
</dbReference>
<keyword evidence="3" id="KW-1185">Reference proteome</keyword>
<feature type="non-terminal residue" evidence="2">
    <location>
        <position position="1"/>
    </location>
</feature>
<accession>A0AAV7MQH5</accession>
<dbReference type="EMBL" id="JANPWB010000013">
    <property type="protein sequence ID" value="KAJ1106006.1"/>
    <property type="molecule type" value="Genomic_DNA"/>
</dbReference>
<evidence type="ECO:0000256" key="1">
    <source>
        <dbReference type="SAM" id="MobiDB-lite"/>
    </source>
</evidence>
<feature type="region of interest" description="Disordered" evidence="1">
    <location>
        <begin position="1"/>
        <end position="68"/>
    </location>
</feature>
<comment type="caution">
    <text evidence="2">The sequence shown here is derived from an EMBL/GenBank/DDBJ whole genome shotgun (WGS) entry which is preliminary data.</text>
</comment>
<reference evidence="2" key="1">
    <citation type="journal article" date="2022" name="bioRxiv">
        <title>Sequencing and chromosome-scale assembly of the giantPleurodeles waltlgenome.</title>
        <authorList>
            <person name="Brown T."/>
            <person name="Elewa A."/>
            <person name="Iarovenko S."/>
            <person name="Subramanian E."/>
            <person name="Araus A.J."/>
            <person name="Petzold A."/>
            <person name="Susuki M."/>
            <person name="Suzuki K.-i.T."/>
            <person name="Hayashi T."/>
            <person name="Toyoda A."/>
            <person name="Oliveira C."/>
            <person name="Osipova E."/>
            <person name="Leigh N.D."/>
            <person name="Simon A."/>
            <person name="Yun M.H."/>
        </authorList>
    </citation>
    <scope>NUCLEOTIDE SEQUENCE</scope>
    <source>
        <strain evidence="2">20211129_DDA</strain>
        <tissue evidence="2">Liver</tissue>
    </source>
</reference>
<feature type="compositionally biased region" description="Basic and acidic residues" evidence="1">
    <location>
        <begin position="58"/>
        <end position="68"/>
    </location>
</feature>